<dbReference type="EMBL" id="JYDL01000182">
    <property type="protein sequence ID" value="KRX13818.1"/>
    <property type="molecule type" value="Genomic_DNA"/>
</dbReference>
<keyword evidence="1" id="KW-0472">Membrane</keyword>
<reference evidence="2 3" key="1">
    <citation type="submission" date="2015-01" db="EMBL/GenBank/DDBJ databases">
        <title>Evolution of Trichinella species and genotypes.</title>
        <authorList>
            <person name="Korhonen P.K."/>
            <person name="Edoardo P."/>
            <person name="Giuseppe L.R."/>
            <person name="Gasser R.B."/>
        </authorList>
    </citation>
    <scope>NUCLEOTIDE SEQUENCE [LARGE SCALE GENOMIC DNA]</scope>
    <source>
        <strain evidence="2">ISS37</strain>
    </source>
</reference>
<evidence type="ECO:0000313" key="2">
    <source>
        <dbReference type="EMBL" id="KRX13818.1"/>
    </source>
</evidence>
<gene>
    <name evidence="2" type="ORF">T07_10238</name>
</gene>
<keyword evidence="1" id="KW-1133">Transmembrane helix</keyword>
<sequence length="67" mass="7670">MENLKLLQSRLYLISIICKMATNLGVRSVESYLSIYVTMRILISCYLCIHLMSLVHIAIAPDLSQIR</sequence>
<keyword evidence="1" id="KW-0812">Transmembrane</keyword>
<comment type="caution">
    <text evidence="2">The sequence shown here is derived from an EMBL/GenBank/DDBJ whole genome shotgun (WGS) entry which is preliminary data.</text>
</comment>
<name>A0A0V0RHP5_9BILA</name>
<evidence type="ECO:0000256" key="1">
    <source>
        <dbReference type="SAM" id="Phobius"/>
    </source>
</evidence>
<dbReference type="AlphaFoldDB" id="A0A0V0RHP5"/>
<keyword evidence="3" id="KW-1185">Reference proteome</keyword>
<protein>
    <submittedName>
        <fullName evidence="2">Uncharacterized protein</fullName>
    </submittedName>
</protein>
<feature type="transmembrane region" description="Helical" evidence="1">
    <location>
        <begin position="35"/>
        <end position="59"/>
    </location>
</feature>
<dbReference type="Proteomes" id="UP000054630">
    <property type="component" value="Unassembled WGS sequence"/>
</dbReference>
<proteinExistence type="predicted"/>
<evidence type="ECO:0000313" key="3">
    <source>
        <dbReference type="Proteomes" id="UP000054630"/>
    </source>
</evidence>
<organism evidence="2 3">
    <name type="scientific">Trichinella nelsoni</name>
    <dbReference type="NCBI Taxonomy" id="6336"/>
    <lineage>
        <taxon>Eukaryota</taxon>
        <taxon>Metazoa</taxon>
        <taxon>Ecdysozoa</taxon>
        <taxon>Nematoda</taxon>
        <taxon>Enoplea</taxon>
        <taxon>Dorylaimia</taxon>
        <taxon>Trichinellida</taxon>
        <taxon>Trichinellidae</taxon>
        <taxon>Trichinella</taxon>
    </lineage>
</organism>
<accession>A0A0V0RHP5</accession>